<protein>
    <recommendedName>
        <fullName evidence="3">DUF4371 domain-containing protein</fullName>
    </recommendedName>
</protein>
<dbReference type="Proteomes" id="UP000827092">
    <property type="component" value="Unassembled WGS sequence"/>
</dbReference>
<comment type="caution">
    <text evidence="1">The sequence shown here is derived from an EMBL/GenBank/DDBJ whole genome shotgun (WGS) entry which is preliminary data.</text>
</comment>
<dbReference type="InterPro" id="IPR012337">
    <property type="entry name" value="RNaseH-like_sf"/>
</dbReference>
<dbReference type="SUPFAM" id="SSF53098">
    <property type="entry name" value="Ribonuclease H-like"/>
    <property type="match status" value="1"/>
</dbReference>
<evidence type="ECO:0008006" key="3">
    <source>
        <dbReference type="Google" id="ProtNLM"/>
    </source>
</evidence>
<sequence>MEKWLVGGFCVLKVDTLNKHEISVDHKSALGTNNLQSRQLIQNAVAKHNDKNETSIVSAMKIVYTNAKENIATRKFSVIKNLCLELGCDVLSNLNVDSHTNYESYDSVRDMEEAISSIIKSNIVNKIKESRWFSIIIGESTDVSAQQCLAIYVKIVNKGKLYTHFLSLEALSDCDALSIYGTVKKIFERCDVDLNKLASLGTDGAKVMTGIRKGVKSLVKEDFPHSMAIHCVAHRLALAASHAAERCSYLLKYQGILSSIFSYFERSPKNSNFLKTTQNMLDTSQHKFVQFLSTRWLSLGNSVSACNSNWQALVKILIEDKRPIAQGILKQVTSHSFLYTSTFMEDIMFLINQLCLIFQKRNIDKCTSKHTNLSRIFKGIKKRNRDCADGLHGVCSKITNWVRVPRKSH</sequence>
<reference evidence="1 2" key="1">
    <citation type="journal article" date="2022" name="Nat. Ecol. Evol.">
        <title>A masculinizing supergene underlies an exaggerated male reproductive morph in a spider.</title>
        <authorList>
            <person name="Hendrickx F."/>
            <person name="De Corte Z."/>
            <person name="Sonet G."/>
            <person name="Van Belleghem S.M."/>
            <person name="Kostlbacher S."/>
            <person name="Vangestel C."/>
        </authorList>
    </citation>
    <scope>NUCLEOTIDE SEQUENCE [LARGE SCALE GENOMIC DNA]</scope>
    <source>
        <strain evidence="1">W744_W776</strain>
    </source>
</reference>
<dbReference type="PANTHER" id="PTHR46880">
    <property type="entry name" value="RAS-ASSOCIATING DOMAIN-CONTAINING PROTEIN"/>
    <property type="match status" value="1"/>
</dbReference>
<dbReference type="PANTHER" id="PTHR46880:SF5">
    <property type="entry name" value="DUF4371 DOMAIN-CONTAINING PROTEIN"/>
    <property type="match status" value="1"/>
</dbReference>
<proteinExistence type="predicted"/>
<keyword evidence="2" id="KW-1185">Reference proteome</keyword>
<dbReference type="EMBL" id="JAFNEN010000228">
    <property type="protein sequence ID" value="KAG8188871.1"/>
    <property type="molecule type" value="Genomic_DNA"/>
</dbReference>
<name>A0AAV6UX13_9ARAC</name>
<evidence type="ECO:0000313" key="1">
    <source>
        <dbReference type="EMBL" id="KAG8188871.1"/>
    </source>
</evidence>
<dbReference type="AlphaFoldDB" id="A0AAV6UX13"/>
<accession>A0AAV6UX13</accession>
<evidence type="ECO:0000313" key="2">
    <source>
        <dbReference type="Proteomes" id="UP000827092"/>
    </source>
</evidence>
<organism evidence="1 2">
    <name type="scientific">Oedothorax gibbosus</name>
    <dbReference type="NCBI Taxonomy" id="931172"/>
    <lineage>
        <taxon>Eukaryota</taxon>
        <taxon>Metazoa</taxon>
        <taxon>Ecdysozoa</taxon>
        <taxon>Arthropoda</taxon>
        <taxon>Chelicerata</taxon>
        <taxon>Arachnida</taxon>
        <taxon>Araneae</taxon>
        <taxon>Araneomorphae</taxon>
        <taxon>Entelegynae</taxon>
        <taxon>Araneoidea</taxon>
        <taxon>Linyphiidae</taxon>
        <taxon>Erigoninae</taxon>
        <taxon>Oedothorax</taxon>
    </lineage>
</organism>
<gene>
    <name evidence="1" type="ORF">JTE90_018276</name>
</gene>